<dbReference type="Pfam" id="PF00861">
    <property type="entry name" value="Ribosomal_L18p"/>
    <property type="match status" value="1"/>
</dbReference>
<comment type="caution">
    <text evidence="8">The sequence shown here is derived from an EMBL/GenBank/DDBJ whole genome shotgun (WGS) entry which is preliminary data.</text>
</comment>
<protein>
    <recommendedName>
        <fullName evidence="6 7">Large ribosomal subunit protein uL18</fullName>
    </recommendedName>
</protein>
<comment type="subunit">
    <text evidence="7">Part of the 50S ribosomal subunit; part of the 5S rRNA/L5/L18/L25 subcomplex. Contacts the 5S and 23S rRNAs.</text>
</comment>
<evidence type="ECO:0000256" key="5">
    <source>
        <dbReference type="ARBA" id="ARBA00023274"/>
    </source>
</evidence>
<keyword evidence="3 7" id="KW-0694">RNA-binding</keyword>
<name>A0AAE2SDB5_9BACT</name>
<keyword evidence="4 7" id="KW-0689">Ribosomal protein</keyword>
<comment type="function">
    <text evidence="7">This is one of the proteins that bind and probably mediate the attachment of the 5S RNA into the large ribosomal subunit, where it forms part of the central protuberance.</text>
</comment>
<dbReference type="EMBL" id="JAENIG010000010">
    <property type="protein sequence ID" value="MBK1856141.1"/>
    <property type="molecule type" value="Genomic_DNA"/>
</dbReference>
<accession>A0AAE2SDB5</accession>
<dbReference type="GO" id="GO:0006412">
    <property type="term" value="P:translation"/>
    <property type="evidence" value="ECO:0007669"/>
    <property type="project" value="UniProtKB-UniRule"/>
</dbReference>
<evidence type="ECO:0000256" key="7">
    <source>
        <dbReference type="HAMAP-Rule" id="MF_01337"/>
    </source>
</evidence>
<dbReference type="PANTHER" id="PTHR12899:SF3">
    <property type="entry name" value="LARGE RIBOSOMAL SUBUNIT PROTEIN UL18M"/>
    <property type="match status" value="1"/>
</dbReference>
<comment type="similarity">
    <text evidence="1 7">Belongs to the universal ribosomal protein uL18 family.</text>
</comment>
<dbReference type="RefSeq" id="WP_309490756.1">
    <property type="nucleotide sequence ID" value="NZ_JAENIG010000010.1"/>
</dbReference>
<evidence type="ECO:0000313" key="9">
    <source>
        <dbReference type="Proteomes" id="UP000634206"/>
    </source>
</evidence>
<dbReference type="InterPro" id="IPR004389">
    <property type="entry name" value="Ribosomal_uL18_bac-type"/>
</dbReference>
<keyword evidence="2 7" id="KW-0699">rRNA-binding</keyword>
<dbReference type="InterPro" id="IPR005484">
    <property type="entry name" value="Ribosomal_uL18_bac/plant/anim"/>
</dbReference>
<dbReference type="AlphaFoldDB" id="A0AAE2SDB5"/>
<evidence type="ECO:0000256" key="3">
    <source>
        <dbReference type="ARBA" id="ARBA00022884"/>
    </source>
</evidence>
<dbReference type="HAMAP" id="MF_01337_B">
    <property type="entry name" value="Ribosomal_uL18_B"/>
    <property type="match status" value="1"/>
</dbReference>
<evidence type="ECO:0000256" key="1">
    <source>
        <dbReference type="ARBA" id="ARBA00007116"/>
    </source>
</evidence>
<dbReference type="GO" id="GO:0003735">
    <property type="term" value="F:structural constituent of ribosome"/>
    <property type="evidence" value="ECO:0007669"/>
    <property type="project" value="InterPro"/>
</dbReference>
<proteinExistence type="inferred from homology"/>
<sequence length="118" mass="12904">MSTLNRKEVRKRIHRRIRKKVSGTATCPRLAVSYSNQHIYAQVIDDVAGNTLCAASSIDKGIEKAASNQETASKVGELVAKRAKEANIEKVVFDRGGHLYHGKIKALADAAREAGLQF</sequence>
<dbReference type="Proteomes" id="UP000634206">
    <property type="component" value="Unassembled WGS sequence"/>
</dbReference>
<reference evidence="8" key="1">
    <citation type="submission" date="2021-01" db="EMBL/GenBank/DDBJ databases">
        <title>Modified the classification status of verrucomicrobia.</title>
        <authorList>
            <person name="Feng X."/>
        </authorList>
    </citation>
    <scope>NUCLEOTIDE SEQUENCE</scope>
    <source>
        <strain evidence="8">5K15</strain>
    </source>
</reference>
<evidence type="ECO:0000313" key="8">
    <source>
        <dbReference type="EMBL" id="MBK1856141.1"/>
    </source>
</evidence>
<evidence type="ECO:0000256" key="6">
    <source>
        <dbReference type="ARBA" id="ARBA00035197"/>
    </source>
</evidence>
<evidence type="ECO:0000256" key="2">
    <source>
        <dbReference type="ARBA" id="ARBA00022730"/>
    </source>
</evidence>
<evidence type="ECO:0000256" key="4">
    <source>
        <dbReference type="ARBA" id="ARBA00022980"/>
    </source>
</evidence>
<dbReference type="InterPro" id="IPR057268">
    <property type="entry name" value="Ribosomal_L18"/>
</dbReference>
<dbReference type="Gene3D" id="3.30.420.100">
    <property type="match status" value="1"/>
</dbReference>
<keyword evidence="5 7" id="KW-0687">Ribonucleoprotein</keyword>
<dbReference type="GO" id="GO:0008097">
    <property type="term" value="F:5S rRNA binding"/>
    <property type="evidence" value="ECO:0007669"/>
    <property type="project" value="TreeGrafter"/>
</dbReference>
<keyword evidence="9" id="KW-1185">Reference proteome</keyword>
<dbReference type="FunFam" id="3.30.420.100:FF:000001">
    <property type="entry name" value="50S ribosomal protein L18"/>
    <property type="match status" value="1"/>
</dbReference>
<dbReference type="SUPFAM" id="SSF53137">
    <property type="entry name" value="Translational machinery components"/>
    <property type="match status" value="1"/>
</dbReference>
<dbReference type="CDD" id="cd00432">
    <property type="entry name" value="Ribosomal_L18_L5e"/>
    <property type="match status" value="1"/>
</dbReference>
<dbReference type="GO" id="GO:0022625">
    <property type="term" value="C:cytosolic large ribosomal subunit"/>
    <property type="evidence" value="ECO:0007669"/>
    <property type="project" value="TreeGrafter"/>
</dbReference>
<gene>
    <name evidence="7" type="primary">rplR</name>
    <name evidence="8" type="ORF">JIN83_14300</name>
</gene>
<dbReference type="PANTHER" id="PTHR12899">
    <property type="entry name" value="39S RIBOSOMAL PROTEIN L18, MITOCHONDRIAL"/>
    <property type="match status" value="1"/>
</dbReference>
<organism evidence="8 9">
    <name type="scientific">Oceaniferula flava</name>
    <dbReference type="NCBI Taxonomy" id="2800421"/>
    <lineage>
        <taxon>Bacteria</taxon>
        <taxon>Pseudomonadati</taxon>
        <taxon>Verrucomicrobiota</taxon>
        <taxon>Verrucomicrobiia</taxon>
        <taxon>Verrucomicrobiales</taxon>
        <taxon>Verrucomicrobiaceae</taxon>
        <taxon>Oceaniferula</taxon>
    </lineage>
</organism>
<dbReference type="NCBIfam" id="TIGR00060">
    <property type="entry name" value="L18_bact"/>
    <property type="match status" value="1"/>
</dbReference>